<reference evidence="3" key="1">
    <citation type="submission" date="2021-03" db="EMBL/GenBank/DDBJ databases">
        <title>Draft genome sequence of rust myrtle Austropuccinia psidii MF-1, a brazilian biotype.</title>
        <authorList>
            <person name="Quecine M.C."/>
            <person name="Pachon D.M.R."/>
            <person name="Bonatelli M.L."/>
            <person name="Correr F.H."/>
            <person name="Franceschini L.M."/>
            <person name="Leite T.F."/>
            <person name="Margarido G.R.A."/>
            <person name="Almeida C.A."/>
            <person name="Ferrarezi J.A."/>
            <person name="Labate C.A."/>
        </authorList>
    </citation>
    <scope>NUCLEOTIDE SEQUENCE</scope>
    <source>
        <strain evidence="3">MF-1</strain>
    </source>
</reference>
<feature type="coiled-coil region" evidence="1">
    <location>
        <begin position="177"/>
        <end position="240"/>
    </location>
</feature>
<feature type="region of interest" description="Disordered" evidence="2">
    <location>
        <begin position="1"/>
        <end position="38"/>
    </location>
</feature>
<dbReference type="AlphaFoldDB" id="A0A9Q3BAL2"/>
<evidence type="ECO:0000313" key="3">
    <source>
        <dbReference type="EMBL" id="MBW0461722.1"/>
    </source>
</evidence>
<protein>
    <submittedName>
        <fullName evidence="3">Uncharacterized protein</fullName>
    </submittedName>
</protein>
<feature type="region of interest" description="Disordered" evidence="2">
    <location>
        <begin position="55"/>
        <end position="80"/>
    </location>
</feature>
<gene>
    <name evidence="3" type="ORF">O181_001437</name>
</gene>
<keyword evidence="1" id="KW-0175">Coiled coil</keyword>
<accession>A0A9Q3BAL2</accession>
<name>A0A9Q3BAL2_9BASI</name>
<evidence type="ECO:0000256" key="2">
    <source>
        <dbReference type="SAM" id="MobiDB-lite"/>
    </source>
</evidence>
<dbReference type="EMBL" id="AVOT02000210">
    <property type="protein sequence ID" value="MBW0461722.1"/>
    <property type="molecule type" value="Genomic_DNA"/>
</dbReference>
<organism evidence="3 4">
    <name type="scientific">Austropuccinia psidii MF-1</name>
    <dbReference type="NCBI Taxonomy" id="1389203"/>
    <lineage>
        <taxon>Eukaryota</taxon>
        <taxon>Fungi</taxon>
        <taxon>Dikarya</taxon>
        <taxon>Basidiomycota</taxon>
        <taxon>Pucciniomycotina</taxon>
        <taxon>Pucciniomycetes</taxon>
        <taxon>Pucciniales</taxon>
        <taxon>Sphaerophragmiaceae</taxon>
        <taxon>Austropuccinia</taxon>
    </lineage>
</organism>
<proteinExistence type="predicted"/>
<dbReference type="Proteomes" id="UP000765509">
    <property type="component" value="Unassembled WGS sequence"/>
</dbReference>
<keyword evidence="4" id="KW-1185">Reference proteome</keyword>
<evidence type="ECO:0000313" key="4">
    <source>
        <dbReference type="Proteomes" id="UP000765509"/>
    </source>
</evidence>
<evidence type="ECO:0000256" key="1">
    <source>
        <dbReference type="SAM" id="Coils"/>
    </source>
</evidence>
<comment type="caution">
    <text evidence="3">The sequence shown here is derived from an EMBL/GenBank/DDBJ whole genome shotgun (WGS) entry which is preliminary data.</text>
</comment>
<sequence length="261" mass="30395">MEERKEEAPVASTRKPTSPIREEEQEKELEETILPKLQDSKNPKICHEQFFQHGQNLDGNLGQRGTKNEKTPFPKEMPLSPGGLNILTDIKNSILPPKDIKNSLIYFKERNCSLLSLTQIFVKNKKEIDRIKFMVENNKPKVLIENTQKSIQGQQELYKYKTEIKEKTLRINYDVSIDNLTEESNKLSISVKRFEEKSSLHQKLLLDHVEKSDEARMNLKDDIQSEIRIINEKMDKINEANFNIPKLSTPFSHIRSPVKPR</sequence>